<dbReference type="PANTHER" id="PTHR31157">
    <property type="entry name" value="SCP DOMAIN-CONTAINING PROTEIN"/>
    <property type="match status" value="1"/>
</dbReference>
<dbReference type="Gene3D" id="3.10.350.10">
    <property type="entry name" value="LysM domain"/>
    <property type="match status" value="1"/>
</dbReference>
<reference evidence="3" key="1">
    <citation type="submission" date="2016-09" db="EMBL/GenBank/DDBJ databases">
        <authorList>
            <person name="Varghese N."/>
            <person name="Submissions S."/>
        </authorList>
    </citation>
    <scope>NUCLEOTIDE SEQUENCE [LARGE SCALE GENOMIC DNA]</scope>
    <source>
        <strain evidence="3">S5</strain>
    </source>
</reference>
<name>A0A1G6HF01_9BACI</name>
<dbReference type="OrthoDB" id="9783944at2"/>
<dbReference type="Proteomes" id="UP000242949">
    <property type="component" value="Unassembled WGS sequence"/>
</dbReference>
<evidence type="ECO:0000313" key="3">
    <source>
        <dbReference type="Proteomes" id="UP000242949"/>
    </source>
</evidence>
<accession>A0A1G6HF01</accession>
<dbReference type="EMBL" id="FMYI01000002">
    <property type="protein sequence ID" value="SDB92026.1"/>
    <property type="molecule type" value="Genomic_DNA"/>
</dbReference>
<dbReference type="PROSITE" id="PS51782">
    <property type="entry name" value="LYSM"/>
    <property type="match status" value="1"/>
</dbReference>
<dbReference type="STRING" id="1612202.SAMN05421734_102489"/>
<gene>
    <name evidence="2" type="ORF">SAMN05421734_102489</name>
</gene>
<dbReference type="RefSeq" id="WP_090793758.1">
    <property type="nucleotide sequence ID" value="NZ_FMYI01000002.1"/>
</dbReference>
<feature type="domain" description="LysM" evidence="1">
    <location>
        <begin position="23"/>
        <end position="68"/>
    </location>
</feature>
<dbReference type="InterPro" id="IPR035940">
    <property type="entry name" value="CAP_sf"/>
</dbReference>
<dbReference type="AlphaFoldDB" id="A0A1G6HF01"/>
<dbReference type="Pfam" id="PF00188">
    <property type="entry name" value="CAP"/>
    <property type="match status" value="1"/>
</dbReference>
<dbReference type="Pfam" id="PF01476">
    <property type="entry name" value="LysM"/>
    <property type="match status" value="1"/>
</dbReference>
<dbReference type="InterPro" id="IPR018392">
    <property type="entry name" value="LysM"/>
</dbReference>
<proteinExistence type="predicted"/>
<evidence type="ECO:0000259" key="1">
    <source>
        <dbReference type="PROSITE" id="PS51782"/>
    </source>
</evidence>
<dbReference type="CDD" id="cd05379">
    <property type="entry name" value="CAP_bacterial"/>
    <property type="match status" value="1"/>
</dbReference>
<dbReference type="PANTHER" id="PTHR31157:SF1">
    <property type="entry name" value="SCP DOMAIN-CONTAINING PROTEIN"/>
    <property type="match status" value="1"/>
</dbReference>
<dbReference type="InterPro" id="IPR036779">
    <property type="entry name" value="LysM_dom_sf"/>
</dbReference>
<sequence>MKKIVMTVLVLFMLSPLLLMAEDVYIVRSGDSLWKIAQRFEIGLSEIINNNQQIDNPDLIYPNDRIKIPNKDDVKQVENLVADLTNERRIENGLPALELDWQLSRVARHKSKDMADYNYFSHESPNYGSPFNMMDQFGISYNQAAENIARGQTSPEMVVNDWMNSPGHRDNILGDFTHIGVGYVEDGNYWTQMFIKR</sequence>
<dbReference type="InterPro" id="IPR014044">
    <property type="entry name" value="CAP_dom"/>
</dbReference>
<evidence type="ECO:0000313" key="2">
    <source>
        <dbReference type="EMBL" id="SDB92026.1"/>
    </source>
</evidence>
<keyword evidence="3" id="KW-1185">Reference proteome</keyword>
<organism evidence="2 3">
    <name type="scientific">Pelagirhabdus alkalitolerans</name>
    <dbReference type="NCBI Taxonomy" id="1612202"/>
    <lineage>
        <taxon>Bacteria</taxon>
        <taxon>Bacillati</taxon>
        <taxon>Bacillota</taxon>
        <taxon>Bacilli</taxon>
        <taxon>Bacillales</taxon>
        <taxon>Bacillaceae</taxon>
        <taxon>Pelagirhabdus</taxon>
    </lineage>
</organism>
<dbReference type="Gene3D" id="3.40.33.10">
    <property type="entry name" value="CAP"/>
    <property type="match status" value="1"/>
</dbReference>
<dbReference type="CDD" id="cd00118">
    <property type="entry name" value="LysM"/>
    <property type="match status" value="1"/>
</dbReference>
<protein>
    <submittedName>
        <fullName evidence="2">Spore coat assembly protein SafA/uncharacterized protein, YkwD family</fullName>
    </submittedName>
</protein>
<dbReference type="SUPFAM" id="SSF55797">
    <property type="entry name" value="PR-1-like"/>
    <property type="match status" value="1"/>
</dbReference>
<dbReference type="SMART" id="SM00257">
    <property type="entry name" value="LysM"/>
    <property type="match status" value="1"/>
</dbReference>
<dbReference type="SUPFAM" id="SSF54106">
    <property type="entry name" value="LysM domain"/>
    <property type="match status" value="1"/>
</dbReference>